<dbReference type="OrthoDB" id="303614at2759"/>
<keyword evidence="4" id="KW-0418">Kinase</keyword>
<dbReference type="PRINTS" id="PR00344">
    <property type="entry name" value="BCTRLSENSOR"/>
</dbReference>
<dbReference type="SMART" id="SM00448">
    <property type="entry name" value="REC"/>
    <property type="match status" value="1"/>
</dbReference>
<dbReference type="GeneID" id="54301572"/>
<dbReference type="InterPro" id="IPR001789">
    <property type="entry name" value="Sig_transdc_resp-reg_receiver"/>
</dbReference>
<evidence type="ECO:0000256" key="4">
    <source>
        <dbReference type="ARBA" id="ARBA00022777"/>
    </source>
</evidence>
<dbReference type="InterPro" id="IPR011006">
    <property type="entry name" value="CheY-like_superfamily"/>
</dbReference>
<gene>
    <name evidence="8" type="ORF">K452DRAFT_317537</name>
</gene>
<organism evidence="8 9">
    <name type="scientific">Aplosporella prunicola CBS 121167</name>
    <dbReference type="NCBI Taxonomy" id="1176127"/>
    <lineage>
        <taxon>Eukaryota</taxon>
        <taxon>Fungi</taxon>
        <taxon>Dikarya</taxon>
        <taxon>Ascomycota</taxon>
        <taxon>Pezizomycotina</taxon>
        <taxon>Dothideomycetes</taxon>
        <taxon>Dothideomycetes incertae sedis</taxon>
        <taxon>Botryosphaeriales</taxon>
        <taxon>Aplosporellaceae</taxon>
        <taxon>Aplosporella</taxon>
    </lineage>
</organism>
<dbReference type="RefSeq" id="XP_033399096.1">
    <property type="nucleotide sequence ID" value="XM_033544076.1"/>
</dbReference>
<dbReference type="InterPro" id="IPR005467">
    <property type="entry name" value="His_kinase_dom"/>
</dbReference>
<evidence type="ECO:0000256" key="3">
    <source>
        <dbReference type="ARBA" id="ARBA00022679"/>
    </source>
</evidence>
<dbReference type="PANTHER" id="PTHR43047:SF72">
    <property type="entry name" value="OSMOSENSING HISTIDINE PROTEIN KINASE SLN1"/>
    <property type="match status" value="1"/>
</dbReference>
<dbReference type="AlphaFoldDB" id="A0A6A6BJD1"/>
<comment type="catalytic activity">
    <reaction evidence="1">
        <text>ATP + protein L-histidine = ADP + protein N-phospho-L-histidine.</text>
        <dbReference type="EC" id="2.7.13.3"/>
    </reaction>
</comment>
<dbReference type="EMBL" id="ML995482">
    <property type="protein sequence ID" value="KAF2143384.1"/>
    <property type="molecule type" value="Genomic_DNA"/>
</dbReference>
<evidence type="ECO:0000256" key="5">
    <source>
        <dbReference type="PROSITE-ProRule" id="PRU00169"/>
    </source>
</evidence>
<dbReference type="SUPFAM" id="SSF52172">
    <property type="entry name" value="CheY-like"/>
    <property type="match status" value="1"/>
</dbReference>
<dbReference type="InterPro" id="IPR003594">
    <property type="entry name" value="HATPase_dom"/>
</dbReference>
<dbReference type="InterPro" id="IPR004358">
    <property type="entry name" value="Sig_transdc_His_kin-like_C"/>
</dbReference>
<dbReference type="EC" id="2.7.13.3" evidence="2"/>
<reference evidence="8" key="1">
    <citation type="journal article" date="2020" name="Stud. Mycol.">
        <title>101 Dothideomycetes genomes: a test case for predicting lifestyles and emergence of pathogens.</title>
        <authorList>
            <person name="Haridas S."/>
            <person name="Albert R."/>
            <person name="Binder M."/>
            <person name="Bloem J."/>
            <person name="Labutti K."/>
            <person name="Salamov A."/>
            <person name="Andreopoulos B."/>
            <person name="Baker S."/>
            <person name="Barry K."/>
            <person name="Bills G."/>
            <person name="Bluhm B."/>
            <person name="Cannon C."/>
            <person name="Castanera R."/>
            <person name="Culley D."/>
            <person name="Daum C."/>
            <person name="Ezra D."/>
            <person name="Gonzalez J."/>
            <person name="Henrissat B."/>
            <person name="Kuo A."/>
            <person name="Liang C."/>
            <person name="Lipzen A."/>
            <person name="Lutzoni F."/>
            <person name="Magnuson J."/>
            <person name="Mondo S."/>
            <person name="Nolan M."/>
            <person name="Ohm R."/>
            <person name="Pangilinan J."/>
            <person name="Park H.-J."/>
            <person name="Ramirez L."/>
            <person name="Alfaro M."/>
            <person name="Sun H."/>
            <person name="Tritt A."/>
            <person name="Yoshinaga Y."/>
            <person name="Zwiers L.-H."/>
            <person name="Turgeon B."/>
            <person name="Goodwin S."/>
            <person name="Spatafora J."/>
            <person name="Crous P."/>
            <person name="Grigoriev I."/>
        </authorList>
    </citation>
    <scope>NUCLEOTIDE SEQUENCE</scope>
    <source>
        <strain evidence="8">CBS 121167</strain>
    </source>
</reference>
<dbReference type="Pfam" id="PF02518">
    <property type="entry name" value="HATPase_c"/>
    <property type="match status" value="1"/>
</dbReference>
<evidence type="ECO:0000256" key="2">
    <source>
        <dbReference type="ARBA" id="ARBA00012438"/>
    </source>
</evidence>
<dbReference type="PANTHER" id="PTHR43047">
    <property type="entry name" value="TWO-COMPONENT HISTIDINE PROTEIN KINASE"/>
    <property type="match status" value="1"/>
</dbReference>
<sequence>MSSGGTHNGLDGTESDFILKVMDTGKGISPDFLRRGIYTPFQQEDSFSPGAGLGLSIVRQIVEGMKGDIDVQSQTKVGTDVTRMSPEPMAKWLTRRFTILRGTTKKPKDELEVNAEPNVHPLGESTTLRVLVVDDNDINLTLMTAFMKKHNFAYQKATNGLQAVESYEAANGEFDYVPMGKCQQDFPEISFTEYTDLTMPIMDGTTATRQIRRYEQREGKEPTTVIALTVLALDSARDEALNSGVDYFLTKPIDFRNLYLMLQKGQRKS</sequence>
<dbReference type="PROSITE" id="PS50109">
    <property type="entry name" value="HIS_KIN"/>
    <property type="match status" value="1"/>
</dbReference>
<protein>
    <recommendedName>
        <fullName evidence="2">histidine kinase</fullName>
        <ecNumber evidence="2">2.7.13.3</ecNumber>
    </recommendedName>
</protein>
<dbReference type="GO" id="GO:0000155">
    <property type="term" value="F:phosphorelay sensor kinase activity"/>
    <property type="evidence" value="ECO:0007669"/>
    <property type="project" value="TreeGrafter"/>
</dbReference>
<evidence type="ECO:0000313" key="9">
    <source>
        <dbReference type="Proteomes" id="UP000799438"/>
    </source>
</evidence>
<evidence type="ECO:0000313" key="8">
    <source>
        <dbReference type="EMBL" id="KAF2143384.1"/>
    </source>
</evidence>
<dbReference type="Gene3D" id="3.30.565.10">
    <property type="entry name" value="Histidine kinase-like ATPase, C-terminal domain"/>
    <property type="match status" value="1"/>
</dbReference>
<dbReference type="CDD" id="cd17546">
    <property type="entry name" value="REC_hyHK_CKI1_RcsC-like"/>
    <property type="match status" value="1"/>
</dbReference>
<dbReference type="InterPro" id="IPR036890">
    <property type="entry name" value="HATPase_C_sf"/>
</dbReference>
<keyword evidence="9" id="KW-1185">Reference proteome</keyword>
<feature type="domain" description="Response regulatory" evidence="7">
    <location>
        <begin position="129"/>
        <end position="266"/>
    </location>
</feature>
<dbReference type="PROSITE" id="PS50110">
    <property type="entry name" value="RESPONSE_REGULATORY"/>
    <property type="match status" value="1"/>
</dbReference>
<evidence type="ECO:0000259" key="7">
    <source>
        <dbReference type="PROSITE" id="PS50110"/>
    </source>
</evidence>
<dbReference type="SUPFAM" id="SSF55874">
    <property type="entry name" value="ATPase domain of HSP90 chaperone/DNA topoisomerase II/histidine kinase"/>
    <property type="match status" value="1"/>
</dbReference>
<accession>A0A6A6BJD1</accession>
<keyword evidence="3" id="KW-0808">Transferase</keyword>
<dbReference type="Pfam" id="PF00072">
    <property type="entry name" value="Response_reg"/>
    <property type="match status" value="1"/>
</dbReference>
<name>A0A6A6BJD1_9PEZI</name>
<dbReference type="Gene3D" id="3.40.50.2300">
    <property type="match status" value="1"/>
</dbReference>
<dbReference type="GO" id="GO:0005886">
    <property type="term" value="C:plasma membrane"/>
    <property type="evidence" value="ECO:0007669"/>
    <property type="project" value="TreeGrafter"/>
</dbReference>
<dbReference type="Proteomes" id="UP000799438">
    <property type="component" value="Unassembled WGS sequence"/>
</dbReference>
<proteinExistence type="predicted"/>
<comment type="caution">
    <text evidence="5">Lacks conserved residue(s) required for the propagation of feature annotation.</text>
</comment>
<dbReference type="GO" id="GO:0009927">
    <property type="term" value="F:histidine phosphotransfer kinase activity"/>
    <property type="evidence" value="ECO:0007669"/>
    <property type="project" value="TreeGrafter"/>
</dbReference>
<evidence type="ECO:0000259" key="6">
    <source>
        <dbReference type="PROSITE" id="PS50109"/>
    </source>
</evidence>
<evidence type="ECO:0000256" key="1">
    <source>
        <dbReference type="ARBA" id="ARBA00000085"/>
    </source>
</evidence>
<feature type="domain" description="Histidine kinase" evidence="6">
    <location>
        <begin position="19"/>
        <end position="89"/>
    </location>
</feature>